<protein>
    <submittedName>
        <fullName evidence="1">Uncharacterized protein</fullName>
    </submittedName>
</protein>
<proteinExistence type="predicted"/>
<gene>
    <name evidence="1" type="ORF">AK812_SmicGene34017</name>
</gene>
<evidence type="ECO:0000313" key="1">
    <source>
        <dbReference type="EMBL" id="OLP85040.1"/>
    </source>
</evidence>
<dbReference type="EMBL" id="LSRX01000999">
    <property type="protein sequence ID" value="OLP85040.1"/>
    <property type="molecule type" value="Genomic_DNA"/>
</dbReference>
<dbReference type="AlphaFoldDB" id="A0A1Q9CQ54"/>
<evidence type="ECO:0000313" key="2">
    <source>
        <dbReference type="Proteomes" id="UP000186817"/>
    </source>
</evidence>
<accession>A0A1Q9CQ54</accession>
<comment type="caution">
    <text evidence="1">The sequence shown here is derived from an EMBL/GenBank/DDBJ whole genome shotgun (WGS) entry which is preliminary data.</text>
</comment>
<organism evidence="1 2">
    <name type="scientific">Symbiodinium microadriaticum</name>
    <name type="common">Dinoflagellate</name>
    <name type="synonym">Zooxanthella microadriatica</name>
    <dbReference type="NCBI Taxonomy" id="2951"/>
    <lineage>
        <taxon>Eukaryota</taxon>
        <taxon>Sar</taxon>
        <taxon>Alveolata</taxon>
        <taxon>Dinophyceae</taxon>
        <taxon>Suessiales</taxon>
        <taxon>Symbiodiniaceae</taxon>
        <taxon>Symbiodinium</taxon>
    </lineage>
</organism>
<sequence length="286" mass="32314">MAHLSGSSAEDVVEYVRETSSRLHDLEIQCRHLTAALNTLQLRLDSLETELDHAKGQLAGTQAVDLPTRVNALTRVVTELVSVSNRVEPEVLKLLQWRRQFVASLQQQLQYLWHQFSDVIAHNQLLDFRSKRISMPWSQGIFRLIFQEQRSCDPLLPLPSPPPGLFSGGGASVQQTPSEALPTATHAFARQRARLAALVQSEDSVRFEALRKIKTLTLLDPPSSELGRHIIAEAAILSDPERLQKSFNDTLTMKSTATLAKRSASFWRFADRVLLSFWFWFALSCW</sequence>
<name>A0A1Q9CQ54_SYMMI</name>
<reference evidence="1 2" key="1">
    <citation type="submission" date="2016-02" db="EMBL/GenBank/DDBJ databases">
        <title>Genome analysis of coral dinoflagellate symbionts highlights evolutionary adaptations to a symbiotic lifestyle.</title>
        <authorList>
            <person name="Aranda M."/>
            <person name="Li Y."/>
            <person name="Liew Y.J."/>
            <person name="Baumgarten S."/>
            <person name="Simakov O."/>
            <person name="Wilson M."/>
            <person name="Piel J."/>
            <person name="Ashoor H."/>
            <person name="Bougouffa S."/>
            <person name="Bajic V.B."/>
            <person name="Ryu T."/>
            <person name="Ravasi T."/>
            <person name="Bayer T."/>
            <person name="Micklem G."/>
            <person name="Kim H."/>
            <person name="Bhak J."/>
            <person name="Lajeunesse T.C."/>
            <person name="Voolstra C.R."/>
        </authorList>
    </citation>
    <scope>NUCLEOTIDE SEQUENCE [LARGE SCALE GENOMIC DNA]</scope>
    <source>
        <strain evidence="1 2">CCMP2467</strain>
    </source>
</reference>
<dbReference type="OrthoDB" id="423573at2759"/>
<keyword evidence="2" id="KW-1185">Reference proteome</keyword>
<dbReference type="Proteomes" id="UP000186817">
    <property type="component" value="Unassembled WGS sequence"/>
</dbReference>